<dbReference type="GO" id="GO:0005762">
    <property type="term" value="C:mitochondrial large ribosomal subunit"/>
    <property type="evidence" value="ECO:0007669"/>
    <property type="project" value="TreeGrafter"/>
</dbReference>
<evidence type="ECO:0000256" key="9">
    <source>
        <dbReference type="ARBA" id="ARBA00023274"/>
    </source>
</evidence>
<keyword evidence="6" id="KW-0689">Ribosomal protein</keyword>
<dbReference type="InterPro" id="IPR008932">
    <property type="entry name" value="Ribosomal_bL12_oligo"/>
</dbReference>
<gene>
    <name evidence="15" type="ORF">OSB1V03_LOCUS6506</name>
</gene>
<evidence type="ECO:0000256" key="11">
    <source>
        <dbReference type="ARBA" id="ARBA00072684"/>
    </source>
</evidence>
<evidence type="ECO:0000259" key="14">
    <source>
        <dbReference type="Pfam" id="PF16320"/>
    </source>
</evidence>
<comment type="similarity">
    <text evidence="2">Belongs to the bacterial ribosomal protein bL12 family.</text>
</comment>
<dbReference type="EMBL" id="CAJPIZ010003550">
    <property type="protein sequence ID" value="CAG2106503.1"/>
    <property type="molecule type" value="Genomic_DNA"/>
</dbReference>
<dbReference type="GO" id="GO:0005743">
    <property type="term" value="C:mitochondrial inner membrane"/>
    <property type="evidence" value="ECO:0007669"/>
    <property type="project" value="UniProtKB-ARBA"/>
</dbReference>
<feature type="domain" description="Large ribosomal subunit protein bL12 oligomerization" evidence="14">
    <location>
        <begin position="65"/>
        <end position="112"/>
    </location>
</feature>
<keyword evidence="8" id="KW-0496">Mitochondrion</keyword>
<keyword evidence="3" id="KW-1017">Isopeptide bond</keyword>
<dbReference type="AlphaFoldDB" id="A0A7R9KMV1"/>
<keyword evidence="9" id="KW-0687">Ribonucleoprotein</keyword>
<dbReference type="SUPFAM" id="SSF54736">
    <property type="entry name" value="ClpS-like"/>
    <property type="match status" value="1"/>
</dbReference>
<organism evidence="15">
    <name type="scientific">Medioppia subpectinata</name>
    <dbReference type="NCBI Taxonomy" id="1979941"/>
    <lineage>
        <taxon>Eukaryota</taxon>
        <taxon>Metazoa</taxon>
        <taxon>Ecdysozoa</taxon>
        <taxon>Arthropoda</taxon>
        <taxon>Chelicerata</taxon>
        <taxon>Arachnida</taxon>
        <taxon>Acari</taxon>
        <taxon>Acariformes</taxon>
        <taxon>Sarcoptiformes</taxon>
        <taxon>Oribatida</taxon>
        <taxon>Brachypylina</taxon>
        <taxon>Oppioidea</taxon>
        <taxon>Oppiidae</taxon>
        <taxon>Medioppia</taxon>
    </lineage>
</organism>
<reference evidence="15" key="1">
    <citation type="submission" date="2020-11" db="EMBL/GenBank/DDBJ databases">
        <authorList>
            <person name="Tran Van P."/>
        </authorList>
    </citation>
    <scope>NUCLEOTIDE SEQUENCE</scope>
</reference>
<dbReference type="OrthoDB" id="250175at2759"/>
<dbReference type="SUPFAM" id="SSF48300">
    <property type="entry name" value="Ribosomal protein L7/12, oligomerisation (N-terminal) domain"/>
    <property type="match status" value="1"/>
</dbReference>
<dbReference type="FunFam" id="1.20.5.710:FF:000006">
    <property type="entry name" value="39S ribosomal protein L12, mitochondrial"/>
    <property type="match status" value="1"/>
</dbReference>
<sequence length="197" mass="21545">MRALARLCSQVVNISMNRTGFLVNRSQIMRTCLQRWTQTQTLTTAADGLIQPPAASIDDKQYPEKIVKIVADISNLTLIEVSDLNQLLKKTLNIADTPMMAMGAMPMAAAAPAEEEEEEVASKTVQTSFTLKLNKFDDTKKVALIKEIKAVVEGMNLVQAKKFVESVPQIIKANLPKDEAEKLKTALEAVGGVCAIE</sequence>
<dbReference type="Gene3D" id="3.30.1390.10">
    <property type="match status" value="1"/>
</dbReference>
<comment type="function">
    <text evidence="10">As a component of the mitochondrial large ribosomal subunit, plays a role in mitochondrial translation. When present in mitochondria as a free protein not associated with the ribosome, associates with mitochondrial RNA polymerase POLRMT to activate transcription. Required for POLRMT stability.</text>
</comment>
<keyword evidence="7" id="KW-0007">Acetylation</keyword>
<dbReference type="Pfam" id="PF16320">
    <property type="entry name" value="Ribosomal_L12_N"/>
    <property type="match status" value="1"/>
</dbReference>
<dbReference type="InterPro" id="IPR000206">
    <property type="entry name" value="Ribosomal_bL12"/>
</dbReference>
<evidence type="ECO:0000256" key="5">
    <source>
        <dbReference type="ARBA" id="ARBA00022946"/>
    </source>
</evidence>
<evidence type="ECO:0000256" key="1">
    <source>
        <dbReference type="ARBA" id="ARBA00004173"/>
    </source>
</evidence>
<evidence type="ECO:0000256" key="8">
    <source>
        <dbReference type="ARBA" id="ARBA00023128"/>
    </source>
</evidence>
<dbReference type="InterPro" id="IPR036235">
    <property type="entry name" value="Ribosomal_bL12_oligo_N_sf"/>
</dbReference>
<dbReference type="Proteomes" id="UP000759131">
    <property type="component" value="Unassembled WGS sequence"/>
</dbReference>
<dbReference type="GO" id="GO:0003729">
    <property type="term" value="F:mRNA binding"/>
    <property type="evidence" value="ECO:0007669"/>
    <property type="project" value="TreeGrafter"/>
</dbReference>
<proteinExistence type="inferred from homology"/>
<evidence type="ECO:0000256" key="12">
    <source>
        <dbReference type="ARBA" id="ARBA00075329"/>
    </source>
</evidence>
<dbReference type="PANTHER" id="PTHR45987:SF4">
    <property type="entry name" value="LARGE RIBOSOMAL SUBUNIT PROTEIN BL12M"/>
    <property type="match status" value="1"/>
</dbReference>
<dbReference type="GO" id="GO:0003735">
    <property type="term" value="F:structural constituent of ribosome"/>
    <property type="evidence" value="ECO:0007669"/>
    <property type="project" value="InterPro"/>
</dbReference>
<evidence type="ECO:0000313" key="16">
    <source>
        <dbReference type="Proteomes" id="UP000759131"/>
    </source>
</evidence>
<feature type="domain" description="Large ribosomal subunit protein bL12 C-terminal" evidence="13">
    <location>
        <begin position="129"/>
        <end position="196"/>
    </location>
</feature>
<dbReference type="PANTHER" id="PTHR45987">
    <property type="entry name" value="39S RIBOSOMAL PROTEIN L12"/>
    <property type="match status" value="1"/>
</dbReference>
<dbReference type="Gene3D" id="1.20.5.710">
    <property type="entry name" value="Single helix bin"/>
    <property type="match status" value="1"/>
</dbReference>
<evidence type="ECO:0000256" key="10">
    <source>
        <dbReference type="ARBA" id="ARBA00058301"/>
    </source>
</evidence>
<name>A0A7R9KMV1_9ACAR</name>
<evidence type="ECO:0000256" key="6">
    <source>
        <dbReference type="ARBA" id="ARBA00022980"/>
    </source>
</evidence>
<comment type="subcellular location">
    <subcellularLocation>
        <location evidence="1">Mitochondrion</location>
    </subcellularLocation>
</comment>
<keyword evidence="16" id="KW-1185">Reference proteome</keyword>
<keyword evidence="4" id="KW-0832">Ubl conjugation</keyword>
<dbReference type="InterPro" id="IPR013823">
    <property type="entry name" value="Ribosomal_bL12_C"/>
</dbReference>
<accession>A0A7R9KMV1</accession>
<protein>
    <recommendedName>
        <fullName evidence="11">Large ribosomal subunit protein bL12m</fullName>
    </recommendedName>
    <alternativeName>
        <fullName evidence="12">39S ribosomal protein L12, mitochondrial</fullName>
    </alternativeName>
</protein>
<evidence type="ECO:0000259" key="13">
    <source>
        <dbReference type="Pfam" id="PF00542"/>
    </source>
</evidence>
<dbReference type="InterPro" id="IPR014719">
    <property type="entry name" value="Ribosomal_bL12_C/ClpS-like"/>
</dbReference>
<dbReference type="EMBL" id="OC858125">
    <property type="protein sequence ID" value="CAD7626073.1"/>
    <property type="molecule type" value="Genomic_DNA"/>
</dbReference>
<dbReference type="GO" id="GO:0006412">
    <property type="term" value="P:translation"/>
    <property type="evidence" value="ECO:0007669"/>
    <property type="project" value="InterPro"/>
</dbReference>
<evidence type="ECO:0000256" key="3">
    <source>
        <dbReference type="ARBA" id="ARBA00022499"/>
    </source>
</evidence>
<keyword evidence="5" id="KW-0809">Transit peptide</keyword>
<evidence type="ECO:0000256" key="7">
    <source>
        <dbReference type="ARBA" id="ARBA00022990"/>
    </source>
</evidence>
<evidence type="ECO:0000256" key="2">
    <source>
        <dbReference type="ARBA" id="ARBA00007197"/>
    </source>
</evidence>
<evidence type="ECO:0000256" key="4">
    <source>
        <dbReference type="ARBA" id="ARBA00022843"/>
    </source>
</evidence>
<dbReference type="FunFam" id="3.30.1390.10:FF:000001">
    <property type="entry name" value="50S ribosomal protein L7/L12"/>
    <property type="match status" value="1"/>
</dbReference>
<evidence type="ECO:0000313" key="15">
    <source>
        <dbReference type="EMBL" id="CAD7626073.1"/>
    </source>
</evidence>
<dbReference type="Pfam" id="PF00542">
    <property type="entry name" value="Ribosomal_L12"/>
    <property type="match status" value="1"/>
</dbReference>